<comment type="caution">
    <text evidence="1">The sequence shown here is derived from an EMBL/GenBank/DDBJ whole genome shotgun (WGS) entry which is preliminary data.</text>
</comment>
<evidence type="ECO:0000313" key="2">
    <source>
        <dbReference type="Proteomes" id="UP000712281"/>
    </source>
</evidence>
<reference evidence="1" key="1">
    <citation type="submission" date="2019-12" db="EMBL/GenBank/DDBJ databases">
        <title>Genome sequencing and annotation of Brassica cretica.</title>
        <authorList>
            <person name="Studholme D.J."/>
            <person name="Sarris P.F."/>
        </authorList>
    </citation>
    <scope>NUCLEOTIDE SEQUENCE</scope>
    <source>
        <strain evidence="1">PFS-001/15</strain>
        <tissue evidence="1">Leaf</tissue>
    </source>
</reference>
<dbReference type="EMBL" id="QGKW02001911">
    <property type="protein sequence ID" value="KAF2566569.1"/>
    <property type="molecule type" value="Genomic_DNA"/>
</dbReference>
<proteinExistence type="predicted"/>
<name>A0A8S9I9Y5_BRACR</name>
<organism evidence="1 2">
    <name type="scientific">Brassica cretica</name>
    <name type="common">Mustard</name>
    <dbReference type="NCBI Taxonomy" id="69181"/>
    <lineage>
        <taxon>Eukaryota</taxon>
        <taxon>Viridiplantae</taxon>
        <taxon>Streptophyta</taxon>
        <taxon>Embryophyta</taxon>
        <taxon>Tracheophyta</taxon>
        <taxon>Spermatophyta</taxon>
        <taxon>Magnoliopsida</taxon>
        <taxon>eudicotyledons</taxon>
        <taxon>Gunneridae</taxon>
        <taxon>Pentapetalae</taxon>
        <taxon>rosids</taxon>
        <taxon>malvids</taxon>
        <taxon>Brassicales</taxon>
        <taxon>Brassicaceae</taxon>
        <taxon>Brassiceae</taxon>
        <taxon>Brassica</taxon>
    </lineage>
</organism>
<gene>
    <name evidence="1" type="ORF">F2Q68_00025506</name>
</gene>
<sequence>MTYEGEKSGRVKRHHWERWSEEHYLATRGDGVRKISVATRRHGWRRVVSPLGDMATRNRGCAVATRRHDRRRVLSPLCETSEGARCRHQARRAEEHGLTIKRFPSIETTKPASSYPPLGELDRPIQLAQWRVKSTMSNLGSALSSHSPELSPTSPDETVSCLISIGVTVETLR</sequence>
<dbReference type="AlphaFoldDB" id="A0A8S9I9Y5"/>
<dbReference type="Proteomes" id="UP000712281">
    <property type="component" value="Unassembled WGS sequence"/>
</dbReference>
<accession>A0A8S9I9Y5</accession>
<evidence type="ECO:0000313" key="1">
    <source>
        <dbReference type="EMBL" id="KAF2566569.1"/>
    </source>
</evidence>
<protein>
    <submittedName>
        <fullName evidence="1">Uncharacterized protein</fullName>
    </submittedName>
</protein>